<evidence type="ECO:0000256" key="4">
    <source>
        <dbReference type="PROSITE-ProRule" id="PRU01091"/>
    </source>
</evidence>
<evidence type="ECO:0000256" key="2">
    <source>
        <dbReference type="ARBA" id="ARBA00023125"/>
    </source>
</evidence>
<dbReference type="InterPro" id="IPR036388">
    <property type="entry name" value="WH-like_DNA-bd_sf"/>
</dbReference>
<evidence type="ECO:0000256" key="3">
    <source>
        <dbReference type="ARBA" id="ARBA00023163"/>
    </source>
</evidence>
<evidence type="ECO:0000259" key="5">
    <source>
        <dbReference type="PROSITE" id="PS51755"/>
    </source>
</evidence>
<dbReference type="InterPro" id="IPR016032">
    <property type="entry name" value="Sig_transdc_resp-reg_C-effctor"/>
</dbReference>
<comment type="caution">
    <text evidence="6">The sequence shown here is derived from an EMBL/GenBank/DDBJ whole genome shotgun (WGS) entry which is preliminary data.</text>
</comment>
<dbReference type="AlphaFoldDB" id="A0AAP5N668"/>
<sequence length="216" mass="24718">MNVLILTKCIFAEEELVRKLSMLGHEVFCSSKLLKGLTVKTSIYPVINYFPIIVFSETVSDEEVDQILKNETVQAASFFRKATTFLGNYKSQSSDFLSMLFMDEPLEEIGKKLKRNQMNSQEKNSLNVLSFDIRDLDTMLLLSKQEKQVFEILYNAKGGLISREEICEKVWSQVTKSNLAQTSTIVKRIKVKLEESGFVNCDLQTIWGKGYRIVSD</sequence>
<dbReference type="EMBL" id="JARPXL010000043">
    <property type="protein sequence ID" value="MDT2546726.1"/>
    <property type="molecule type" value="Genomic_DNA"/>
</dbReference>
<name>A0AAP5N668_9ENTE</name>
<dbReference type="GO" id="GO:0000160">
    <property type="term" value="P:phosphorelay signal transduction system"/>
    <property type="evidence" value="ECO:0007669"/>
    <property type="project" value="InterPro"/>
</dbReference>
<feature type="domain" description="OmpR/PhoB-type" evidence="5">
    <location>
        <begin position="115"/>
        <end position="215"/>
    </location>
</feature>
<reference evidence="6" key="1">
    <citation type="submission" date="2023-03" db="EMBL/GenBank/DDBJ databases">
        <authorList>
            <person name="Shen W."/>
            <person name="Cai J."/>
        </authorList>
    </citation>
    <scope>NUCLEOTIDE SEQUENCE</scope>
    <source>
        <strain evidence="6">Y15</strain>
    </source>
</reference>
<proteinExistence type="predicted"/>
<dbReference type="GO" id="GO:0003677">
    <property type="term" value="F:DNA binding"/>
    <property type="evidence" value="ECO:0007669"/>
    <property type="project" value="UniProtKB-UniRule"/>
</dbReference>
<dbReference type="Pfam" id="PF00486">
    <property type="entry name" value="Trans_reg_C"/>
    <property type="match status" value="1"/>
</dbReference>
<keyword evidence="3" id="KW-0804">Transcription</keyword>
<dbReference type="PROSITE" id="PS51755">
    <property type="entry name" value="OMPR_PHOB"/>
    <property type="match status" value="1"/>
</dbReference>
<evidence type="ECO:0000313" key="7">
    <source>
        <dbReference type="Proteomes" id="UP001254770"/>
    </source>
</evidence>
<dbReference type="GO" id="GO:0006355">
    <property type="term" value="P:regulation of DNA-templated transcription"/>
    <property type="evidence" value="ECO:0007669"/>
    <property type="project" value="InterPro"/>
</dbReference>
<keyword evidence="2 4" id="KW-0238">DNA-binding</keyword>
<protein>
    <submittedName>
        <fullName evidence="6">Helix-turn-helix domain-containing protein</fullName>
    </submittedName>
</protein>
<dbReference type="RefSeq" id="WP_010744217.1">
    <property type="nucleotide sequence ID" value="NZ_CP072889.1"/>
</dbReference>
<feature type="DNA-binding region" description="OmpR/PhoB-type" evidence="4">
    <location>
        <begin position="115"/>
        <end position="215"/>
    </location>
</feature>
<evidence type="ECO:0000313" key="6">
    <source>
        <dbReference type="EMBL" id="MDT2546726.1"/>
    </source>
</evidence>
<organism evidence="6 7">
    <name type="scientific">Enterococcus raffinosus</name>
    <dbReference type="NCBI Taxonomy" id="71452"/>
    <lineage>
        <taxon>Bacteria</taxon>
        <taxon>Bacillati</taxon>
        <taxon>Bacillota</taxon>
        <taxon>Bacilli</taxon>
        <taxon>Lactobacillales</taxon>
        <taxon>Enterococcaceae</taxon>
        <taxon>Enterococcus</taxon>
    </lineage>
</organism>
<dbReference type="SMART" id="SM00862">
    <property type="entry name" value="Trans_reg_C"/>
    <property type="match status" value="1"/>
</dbReference>
<accession>A0AAP5N668</accession>
<dbReference type="GeneID" id="67041826"/>
<dbReference type="Proteomes" id="UP001254770">
    <property type="component" value="Unassembled WGS sequence"/>
</dbReference>
<gene>
    <name evidence="6" type="ORF">P7D69_20560</name>
</gene>
<keyword evidence="1" id="KW-0805">Transcription regulation</keyword>
<dbReference type="Gene3D" id="1.10.10.10">
    <property type="entry name" value="Winged helix-like DNA-binding domain superfamily/Winged helix DNA-binding domain"/>
    <property type="match status" value="1"/>
</dbReference>
<dbReference type="InterPro" id="IPR001867">
    <property type="entry name" value="OmpR/PhoB-type_DNA-bd"/>
</dbReference>
<dbReference type="SUPFAM" id="SSF46894">
    <property type="entry name" value="C-terminal effector domain of the bipartite response regulators"/>
    <property type="match status" value="1"/>
</dbReference>
<evidence type="ECO:0000256" key="1">
    <source>
        <dbReference type="ARBA" id="ARBA00023015"/>
    </source>
</evidence>